<dbReference type="OrthoDB" id="5591297at2759"/>
<dbReference type="InterPro" id="IPR014729">
    <property type="entry name" value="Rossmann-like_a/b/a_fold"/>
</dbReference>
<keyword evidence="2" id="KW-0662">Pyridine nucleotide biosynthesis</keyword>
<name>A0A642UHD3_9ASCO</name>
<keyword evidence="6" id="KW-0067">ATP-binding</keyword>
<dbReference type="SUPFAM" id="SSF52374">
    <property type="entry name" value="Nucleotidylyl transferase"/>
    <property type="match status" value="1"/>
</dbReference>
<feature type="domain" description="Cytidyltransferase-like" evidence="9">
    <location>
        <begin position="20"/>
        <end position="205"/>
    </location>
</feature>
<evidence type="ECO:0000313" key="10">
    <source>
        <dbReference type="EMBL" id="KAA8897829.1"/>
    </source>
</evidence>
<evidence type="ECO:0000256" key="7">
    <source>
        <dbReference type="ARBA" id="ARBA00023027"/>
    </source>
</evidence>
<proteinExistence type="predicted"/>
<dbReference type="GO" id="GO:0009435">
    <property type="term" value="P:NAD+ biosynthetic process"/>
    <property type="evidence" value="ECO:0007669"/>
    <property type="project" value="UniProtKB-UniPathway"/>
</dbReference>
<dbReference type="EMBL" id="SWFS01000552">
    <property type="protein sequence ID" value="KAA8897829.1"/>
    <property type="molecule type" value="Genomic_DNA"/>
</dbReference>
<gene>
    <name evidence="10" type="ORF">TRICI_006639</name>
</gene>
<evidence type="ECO:0000256" key="1">
    <source>
        <dbReference type="ARBA" id="ARBA00004790"/>
    </source>
</evidence>
<keyword evidence="11" id="KW-1185">Reference proteome</keyword>
<dbReference type="GO" id="GO:0005737">
    <property type="term" value="C:cytoplasm"/>
    <property type="evidence" value="ECO:0007669"/>
    <property type="project" value="TreeGrafter"/>
</dbReference>
<dbReference type="GO" id="GO:0000309">
    <property type="term" value="F:nicotinamide-nucleotide adenylyltransferase activity"/>
    <property type="evidence" value="ECO:0007669"/>
    <property type="project" value="UniProtKB-EC"/>
</dbReference>
<comment type="pathway">
    <text evidence="1">Cofactor biosynthesis; NAD(+) biosynthesis.</text>
</comment>
<evidence type="ECO:0000256" key="4">
    <source>
        <dbReference type="ARBA" id="ARBA00022695"/>
    </source>
</evidence>
<dbReference type="GO" id="GO:0005524">
    <property type="term" value="F:ATP binding"/>
    <property type="evidence" value="ECO:0007669"/>
    <property type="project" value="UniProtKB-KW"/>
</dbReference>
<evidence type="ECO:0000313" key="11">
    <source>
        <dbReference type="Proteomes" id="UP000761534"/>
    </source>
</evidence>
<sequence length="226" mass="25596">MNVQQATKTLWSCARLVVLDSSFNPPTRAHGAMMQRALQHYSRDDSSVGALFMIATKNADKGGVGNLEHRIEMMKLLWKDLGLEQIPFGVATTPHAIFADKLQDILDTFRGNEVVFIVGFDTLTRLLDKKYYRTPLDAALDPLMRRARLYVITRGDSVEEVDSQKQLLDRLKTGRIEGAPAWWSERIEIQDVEDAQGLSSTKARQNIGYGVTPSIHNYIRENNLYQ</sequence>
<evidence type="ECO:0000256" key="6">
    <source>
        <dbReference type="ARBA" id="ARBA00022840"/>
    </source>
</evidence>
<comment type="catalytic activity">
    <reaction evidence="8">
        <text>beta-nicotinamide D-ribonucleotide + ATP + H(+) = diphosphate + NAD(+)</text>
        <dbReference type="Rhea" id="RHEA:21360"/>
        <dbReference type="ChEBI" id="CHEBI:14649"/>
        <dbReference type="ChEBI" id="CHEBI:15378"/>
        <dbReference type="ChEBI" id="CHEBI:30616"/>
        <dbReference type="ChEBI" id="CHEBI:33019"/>
        <dbReference type="ChEBI" id="CHEBI:57540"/>
        <dbReference type="EC" id="2.7.7.1"/>
    </reaction>
</comment>
<keyword evidence="3" id="KW-0808">Transferase</keyword>
<evidence type="ECO:0000256" key="2">
    <source>
        <dbReference type="ARBA" id="ARBA00022642"/>
    </source>
</evidence>
<dbReference type="InterPro" id="IPR004821">
    <property type="entry name" value="Cyt_trans-like"/>
</dbReference>
<comment type="caution">
    <text evidence="10">The sequence shown here is derived from an EMBL/GenBank/DDBJ whole genome shotgun (WGS) entry which is preliminary data.</text>
</comment>
<protein>
    <recommendedName>
        <fullName evidence="9">Cytidyltransferase-like domain-containing protein</fullName>
    </recommendedName>
</protein>
<evidence type="ECO:0000256" key="8">
    <source>
        <dbReference type="ARBA" id="ARBA00049001"/>
    </source>
</evidence>
<reference evidence="10" key="1">
    <citation type="journal article" date="2019" name="G3 (Bethesda)">
        <title>Genome Assemblies of Two Rare Opportunistic Yeast Pathogens: Diutina rugosa (syn. Candida rugosa) and Trichomonascus ciferrii (syn. Candida ciferrii).</title>
        <authorList>
            <person name="Mixao V."/>
            <person name="Saus E."/>
            <person name="Hansen A.P."/>
            <person name="Lass-Florl C."/>
            <person name="Gabaldon T."/>
        </authorList>
    </citation>
    <scope>NUCLEOTIDE SEQUENCE</scope>
    <source>
        <strain evidence="10">CBS 4856</strain>
    </source>
</reference>
<dbReference type="AlphaFoldDB" id="A0A642UHD3"/>
<dbReference type="PANTHER" id="PTHR31285:SF0">
    <property type="entry name" value="NICOTINAMIDE MONONUCLEOTIDE ADENYLYLTRANSFERASE"/>
    <property type="match status" value="1"/>
</dbReference>
<evidence type="ECO:0000259" key="9">
    <source>
        <dbReference type="Pfam" id="PF01467"/>
    </source>
</evidence>
<dbReference type="Gene3D" id="3.40.50.620">
    <property type="entry name" value="HUPs"/>
    <property type="match status" value="1"/>
</dbReference>
<dbReference type="Pfam" id="PF01467">
    <property type="entry name" value="CTP_transf_like"/>
    <property type="match status" value="1"/>
</dbReference>
<evidence type="ECO:0000256" key="3">
    <source>
        <dbReference type="ARBA" id="ARBA00022679"/>
    </source>
</evidence>
<evidence type="ECO:0000256" key="5">
    <source>
        <dbReference type="ARBA" id="ARBA00022741"/>
    </source>
</evidence>
<dbReference type="InterPro" id="IPR005248">
    <property type="entry name" value="NadD/NMNAT"/>
</dbReference>
<accession>A0A642UHD3</accession>
<keyword evidence="5" id="KW-0547">Nucleotide-binding</keyword>
<dbReference type="GO" id="GO:0016887">
    <property type="term" value="F:ATP hydrolysis activity"/>
    <property type="evidence" value="ECO:0007669"/>
    <property type="project" value="TreeGrafter"/>
</dbReference>
<dbReference type="VEuPathDB" id="FungiDB:TRICI_006639"/>
<dbReference type="UniPathway" id="UPA00253">
    <property type="reaction ID" value="UER00600"/>
</dbReference>
<dbReference type="CDD" id="cd02165">
    <property type="entry name" value="NMNAT"/>
    <property type="match status" value="1"/>
</dbReference>
<keyword evidence="4" id="KW-0548">Nucleotidyltransferase</keyword>
<dbReference type="PANTHER" id="PTHR31285">
    <property type="entry name" value="NICOTINAMIDE MONONUCLEOTIDE ADENYLYLTRANSFERASE"/>
    <property type="match status" value="1"/>
</dbReference>
<organism evidence="10 11">
    <name type="scientific">Trichomonascus ciferrii</name>
    <dbReference type="NCBI Taxonomy" id="44093"/>
    <lineage>
        <taxon>Eukaryota</taxon>
        <taxon>Fungi</taxon>
        <taxon>Dikarya</taxon>
        <taxon>Ascomycota</taxon>
        <taxon>Saccharomycotina</taxon>
        <taxon>Dipodascomycetes</taxon>
        <taxon>Dipodascales</taxon>
        <taxon>Trichomonascaceae</taxon>
        <taxon>Trichomonascus</taxon>
        <taxon>Trichomonascus ciferrii complex</taxon>
    </lineage>
</organism>
<dbReference type="Proteomes" id="UP000761534">
    <property type="component" value="Unassembled WGS sequence"/>
</dbReference>
<dbReference type="GO" id="GO:0005634">
    <property type="term" value="C:nucleus"/>
    <property type="evidence" value="ECO:0007669"/>
    <property type="project" value="TreeGrafter"/>
</dbReference>
<keyword evidence="7" id="KW-0520">NAD</keyword>